<dbReference type="GO" id="GO:0005737">
    <property type="term" value="C:cytoplasm"/>
    <property type="evidence" value="ECO:0007669"/>
    <property type="project" value="TreeGrafter"/>
</dbReference>
<evidence type="ECO:0000256" key="3">
    <source>
        <dbReference type="ARBA" id="ARBA00022679"/>
    </source>
</evidence>
<dbReference type="SUPFAM" id="SSF56112">
    <property type="entry name" value="Protein kinase-like (PK-like)"/>
    <property type="match status" value="1"/>
</dbReference>
<keyword evidence="5" id="KW-0175">Coiled coil</keyword>
<dbReference type="Pfam" id="PF00454">
    <property type="entry name" value="PI3_PI4_kinase"/>
    <property type="match status" value="1"/>
</dbReference>
<feature type="compositionally biased region" description="Polar residues" evidence="6">
    <location>
        <begin position="490"/>
        <end position="508"/>
    </location>
</feature>
<feature type="chain" id="PRO_5007855356" description="1-phosphatidylinositol 4-kinase" evidence="7">
    <location>
        <begin position="17"/>
        <end position="1075"/>
    </location>
</feature>
<dbReference type="InterPro" id="IPR057754">
    <property type="entry name" value="PI4-kinase_beta/PIK1_cat"/>
</dbReference>
<dbReference type="PANTHER" id="PTHR10048">
    <property type="entry name" value="PHOSPHATIDYLINOSITOL KINASE"/>
    <property type="match status" value="1"/>
</dbReference>
<dbReference type="EC" id="2.7.1.67" evidence="2"/>
<evidence type="ECO:0000313" key="10">
    <source>
        <dbReference type="Proteomes" id="UP000076722"/>
    </source>
</evidence>
<feature type="compositionally biased region" description="Low complexity" evidence="6">
    <location>
        <begin position="259"/>
        <end position="268"/>
    </location>
</feature>
<feature type="region of interest" description="Disordered" evidence="6">
    <location>
        <begin position="472"/>
        <end position="526"/>
    </location>
</feature>
<dbReference type="InterPro" id="IPR036940">
    <property type="entry name" value="PI3/4_kinase_cat_sf"/>
</dbReference>
<dbReference type="Gene3D" id="3.30.1010.10">
    <property type="entry name" value="Phosphatidylinositol 3-kinase Catalytic Subunit, Chain A, domain 4"/>
    <property type="match status" value="1"/>
</dbReference>
<accession>A0A165AM07</accession>
<evidence type="ECO:0000256" key="2">
    <source>
        <dbReference type="ARBA" id="ARBA00012169"/>
    </source>
</evidence>
<feature type="coiled-coil region" evidence="5">
    <location>
        <begin position="715"/>
        <end position="742"/>
    </location>
</feature>
<dbReference type="GO" id="GO:0048015">
    <property type="term" value="P:phosphatidylinositol-mediated signaling"/>
    <property type="evidence" value="ECO:0007669"/>
    <property type="project" value="TreeGrafter"/>
</dbReference>
<feature type="domain" description="PI3K/PI4K catalytic" evidence="8">
    <location>
        <begin position="774"/>
        <end position="1062"/>
    </location>
</feature>
<dbReference type="Proteomes" id="UP000076722">
    <property type="component" value="Unassembled WGS sequence"/>
</dbReference>
<feature type="compositionally biased region" description="Basic and acidic residues" evidence="6">
    <location>
        <begin position="307"/>
        <end position="316"/>
    </location>
</feature>
<dbReference type="SMART" id="SM00146">
    <property type="entry name" value="PI3Kc"/>
    <property type="match status" value="1"/>
</dbReference>
<dbReference type="EMBL" id="KV419394">
    <property type="protein sequence ID" value="KZS99247.1"/>
    <property type="molecule type" value="Genomic_DNA"/>
</dbReference>
<dbReference type="Gene3D" id="1.10.1070.11">
    <property type="entry name" value="Phosphatidylinositol 3-/4-kinase, catalytic domain"/>
    <property type="match status" value="1"/>
</dbReference>
<dbReference type="InterPro" id="IPR011009">
    <property type="entry name" value="Kinase-like_dom_sf"/>
</dbReference>
<evidence type="ECO:0000313" key="9">
    <source>
        <dbReference type="EMBL" id="KZS99247.1"/>
    </source>
</evidence>
<keyword evidence="7" id="KW-0732">Signal</keyword>
<evidence type="ECO:0000256" key="4">
    <source>
        <dbReference type="ARBA" id="ARBA00022777"/>
    </source>
</evidence>
<reference evidence="9 10" key="1">
    <citation type="journal article" date="2016" name="Mol. Biol. Evol.">
        <title>Comparative Genomics of Early-Diverging Mushroom-Forming Fungi Provides Insights into the Origins of Lignocellulose Decay Capabilities.</title>
        <authorList>
            <person name="Nagy L.G."/>
            <person name="Riley R."/>
            <person name="Tritt A."/>
            <person name="Adam C."/>
            <person name="Daum C."/>
            <person name="Floudas D."/>
            <person name="Sun H."/>
            <person name="Yadav J.S."/>
            <person name="Pangilinan J."/>
            <person name="Larsson K.H."/>
            <person name="Matsuura K."/>
            <person name="Barry K."/>
            <person name="Labutti K."/>
            <person name="Kuo R."/>
            <person name="Ohm R.A."/>
            <person name="Bhattacharya S.S."/>
            <person name="Shirouzu T."/>
            <person name="Yoshinaga Y."/>
            <person name="Martin F.M."/>
            <person name="Grigoriev I.V."/>
            <person name="Hibbett D.S."/>
        </authorList>
    </citation>
    <scope>NUCLEOTIDE SEQUENCE [LARGE SCALE GENOMIC DNA]</scope>
    <source>
        <strain evidence="9 10">HHB9708</strain>
    </source>
</reference>
<dbReference type="GO" id="GO:0046854">
    <property type="term" value="P:phosphatidylinositol phosphate biosynthetic process"/>
    <property type="evidence" value="ECO:0007669"/>
    <property type="project" value="InterPro"/>
</dbReference>
<keyword evidence="4 9" id="KW-0418">Kinase</keyword>
<proteinExistence type="predicted"/>
<dbReference type="GO" id="GO:0016020">
    <property type="term" value="C:membrane"/>
    <property type="evidence" value="ECO:0007669"/>
    <property type="project" value="TreeGrafter"/>
</dbReference>
<dbReference type="InterPro" id="IPR000403">
    <property type="entry name" value="PI3/4_kinase_cat_dom"/>
</dbReference>
<dbReference type="PROSITE" id="PS50290">
    <property type="entry name" value="PI3_4_KINASE_3"/>
    <property type="match status" value="1"/>
</dbReference>
<dbReference type="STRING" id="1314777.A0A165AM07"/>
<dbReference type="InterPro" id="IPR015433">
    <property type="entry name" value="PI3/4_kinase"/>
</dbReference>
<dbReference type="AlphaFoldDB" id="A0A165AM07"/>
<feature type="compositionally biased region" description="Acidic residues" evidence="6">
    <location>
        <begin position="223"/>
        <end position="240"/>
    </location>
</feature>
<dbReference type="GO" id="GO:0004430">
    <property type="term" value="F:1-phosphatidylinositol 4-kinase activity"/>
    <property type="evidence" value="ECO:0007669"/>
    <property type="project" value="UniProtKB-EC"/>
</dbReference>
<dbReference type="OrthoDB" id="10264149at2759"/>
<evidence type="ECO:0000256" key="6">
    <source>
        <dbReference type="SAM" id="MobiDB-lite"/>
    </source>
</evidence>
<comment type="catalytic activity">
    <reaction evidence="1">
        <text>a 1,2-diacyl-sn-glycero-3-phospho-(1D-myo-inositol) + ATP = a 1,2-diacyl-sn-glycero-3-phospho-(1D-myo-inositol 4-phosphate) + ADP + H(+)</text>
        <dbReference type="Rhea" id="RHEA:19877"/>
        <dbReference type="ChEBI" id="CHEBI:15378"/>
        <dbReference type="ChEBI" id="CHEBI:30616"/>
        <dbReference type="ChEBI" id="CHEBI:57880"/>
        <dbReference type="ChEBI" id="CHEBI:58178"/>
        <dbReference type="ChEBI" id="CHEBI:456216"/>
        <dbReference type="EC" id="2.7.1.67"/>
    </reaction>
</comment>
<feature type="compositionally biased region" description="Basic and acidic residues" evidence="6">
    <location>
        <begin position="332"/>
        <end position="341"/>
    </location>
</feature>
<dbReference type="CDD" id="cd05168">
    <property type="entry name" value="PI4Kc_III_beta"/>
    <property type="match status" value="1"/>
</dbReference>
<evidence type="ECO:0000259" key="8">
    <source>
        <dbReference type="PROSITE" id="PS50290"/>
    </source>
</evidence>
<feature type="region of interest" description="Disordered" evidence="6">
    <location>
        <begin position="196"/>
        <end position="341"/>
    </location>
</feature>
<gene>
    <name evidence="9" type="ORF">SISNIDRAFT_421776</name>
</gene>
<evidence type="ECO:0000256" key="7">
    <source>
        <dbReference type="SAM" id="SignalP"/>
    </source>
</evidence>
<keyword evidence="3" id="KW-0808">Transferase</keyword>
<protein>
    <recommendedName>
        <fullName evidence="2">1-phosphatidylinositol 4-kinase</fullName>
        <ecNumber evidence="2">2.7.1.67</ecNumber>
    </recommendedName>
</protein>
<sequence length="1075" mass="119474">MSHALLLRLALSPHWSLHTALQYLSNYSDHVGISHYITRRMSEIDNEQLREVWGFICHLLVTRPSKSAALEVFVVEQAEASTHILLMTLWFMQAHLRDLSVSSRNSESFAICERVILQCHEMIYGEVPIASLHPYSTTKTKPEGGFRLLRRKIKPVVAPTLVGIGAFLAGAPGMPLLTPIIGKVAVEQSRRYDTHQKLRSLQPKDDDTATRQLSQDAKQSQEEANETEGDTTDGTDEMDPEGVLSESPLQPKPLPLPPTESSSQQTTPRKLFRRKTIGASQTSPHLPLRKGLPKGSLSIDPFSQLDFESKSRDKPKSPYLSSPSLQIPHSTRKSESAESVSDKYDIPTQGLLLRKHFCRTEVQFFLTLESISNRLLVVPKLARVSALRAELTALNHQLPAEICVPMWCTSSDARQPSKDVGQPHHRVVRIPPGECVVLNSAERAPFLLLIEILEGEMDFDPNKRSNKEVLRRMTSSGASESHVPFRSPHSRSIASTTMTPSGSLQRMGSSYGFPPEPPAEQPQAPLLFSPESNDEEMDLVEQVFGAEHSTLLTSADLNETIVLPTPPRNKALDVAAWSRTTSNPSTPRLDMGRTLPSSPPLTPASTNGLGISFPVHLTDPSSSQIAGHSQFRTEELSLQDYADRMSTAAAMLAQLNASLVRDTVTTIHVPGAPPPPTSSGHWIPGTSWITGSSASIQSPYHGDFNGGSSRMKLQRAEADAIRERIMKEMNALEEQRMERMSENERNASVSVRSANRGMENTEDEGIIRRELNKVDPSAAIFSESWAAKKSRIRSASPYGHLANWDCTSVIVKAGADLRQEQLAINLIHEFGKIWKEEHCRCFVRPFRILITGANSGLIETIPDAISIHSIKKAEYARRLAAGRFEYVTLYDHFVSAYGPAHTAKFAHAQRNFAQSLAGYSLATYFLQIKDRHNGNILLDRDGHLVHIDFGFILSNSPGNLGFEAAPFKFPSEYLEVLGGLDSVHYREFKEQFHAGFEAARKHCGRIITLVELMQSESALPCFANSGAQTSHNLRERFQLNNSLLSDHIDKLIVTSLANTWTRLYDSYQYYSQSIL</sequence>
<organism evidence="9 10">
    <name type="scientific">Sistotremastrum niveocremeum HHB9708</name>
    <dbReference type="NCBI Taxonomy" id="1314777"/>
    <lineage>
        <taxon>Eukaryota</taxon>
        <taxon>Fungi</taxon>
        <taxon>Dikarya</taxon>
        <taxon>Basidiomycota</taxon>
        <taxon>Agaricomycotina</taxon>
        <taxon>Agaricomycetes</taxon>
        <taxon>Sistotremastrales</taxon>
        <taxon>Sistotremastraceae</taxon>
        <taxon>Sertulicium</taxon>
        <taxon>Sertulicium niveocremeum</taxon>
    </lineage>
</organism>
<evidence type="ECO:0000256" key="5">
    <source>
        <dbReference type="SAM" id="Coils"/>
    </source>
</evidence>
<feature type="signal peptide" evidence="7">
    <location>
        <begin position="1"/>
        <end position="16"/>
    </location>
</feature>
<evidence type="ECO:0000256" key="1">
    <source>
        <dbReference type="ARBA" id="ARBA00001686"/>
    </source>
</evidence>
<dbReference type="PANTHER" id="PTHR10048:SF22">
    <property type="entry name" value="PHOSPHATIDYLINOSITOL 4-KINASE BETA"/>
    <property type="match status" value="1"/>
</dbReference>
<feature type="compositionally biased region" description="Basic and acidic residues" evidence="6">
    <location>
        <begin position="196"/>
        <end position="209"/>
    </location>
</feature>
<name>A0A165AM07_9AGAM</name>
<dbReference type="FunFam" id="1.10.1070.11:FF:000016">
    <property type="entry name" value="PIK1p Phosphatidylinositol 4-kinase"/>
    <property type="match status" value="1"/>
</dbReference>
<keyword evidence="10" id="KW-1185">Reference proteome</keyword>